<dbReference type="NCBIfam" id="TIGR01352">
    <property type="entry name" value="tonB_Cterm"/>
    <property type="match status" value="1"/>
</dbReference>
<sequence length="108" mass="11509">MSSVSLHSPAPVSQTSSPPDLLAAYSARLRALILARQPTTSASSGQVTIGFEVTLTGDLVNSAVTASSGNVRLDRAALNMVRRAAPFPRPDQAIPSDKLHFRIDVRFH</sequence>
<comment type="subcellular location">
    <subcellularLocation>
        <location evidence="1">Membrane</location>
        <topology evidence="1">Single-pass membrane protein</topology>
    </subcellularLocation>
</comment>
<name>A0A845ALJ0_9SPHN</name>
<dbReference type="InterPro" id="IPR006260">
    <property type="entry name" value="TonB/TolA_C"/>
</dbReference>
<evidence type="ECO:0000259" key="5">
    <source>
        <dbReference type="PROSITE" id="PS52015"/>
    </source>
</evidence>
<keyword evidence="3" id="KW-1133">Transmembrane helix</keyword>
<keyword evidence="2" id="KW-0812">Transmembrane</keyword>
<evidence type="ECO:0000313" key="7">
    <source>
        <dbReference type="Proteomes" id="UP000439780"/>
    </source>
</evidence>
<comment type="caution">
    <text evidence="6">The sequence shown here is derived from an EMBL/GenBank/DDBJ whole genome shotgun (WGS) entry which is preliminary data.</text>
</comment>
<dbReference type="Gene3D" id="3.30.1150.10">
    <property type="match status" value="1"/>
</dbReference>
<evidence type="ECO:0000256" key="4">
    <source>
        <dbReference type="ARBA" id="ARBA00023136"/>
    </source>
</evidence>
<dbReference type="RefSeq" id="WP_160754325.1">
    <property type="nucleotide sequence ID" value="NZ_WTYA01000014.1"/>
</dbReference>
<reference evidence="6 7" key="1">
    <citation type="submission" date="2019-12" db="EMBL/GenBank/DDBJ databases">
        <title>Genomic-based taxomic classification of the family Erythrobacteraceae.</title>
        <authorList>
            <person name="Xu L."/>
        </authorList>
    </citation>
    <scope>NUCLEOTIDE SEQUENCE [LARGE SCALE GENOMIC DNA]</scope>
    <source>
        <strain evidence="6 7">KEMB 9005-328</strain>
    </source>
</reference>
<keyword evidence="7" id="KW-1185">Reference proteome</keyword>
<dbReference type="Pfam" id="PF03544">
    <property type="entry name" value="TonB_C"/>
    <property type="match status" value="1"/>
</dbReference>
<dbReference type="InterPro" id="IPR037682">
    <property type="entry name" value="TonB_C"/>
</dbReference>
<dbReference type="AlphaFoldDB" id="A0A845ALJ0"/>
<dbReference type="SUPFAM" id="SSF74653">
    <property type="entry name" value="TolA/TonB C-terminal domain"/>
    <property type="match status" value="1"/>
</dbReference>
<protein>
    <submittedName>
        <fullName evidence="6">TonB family protein</fullName>
    </submittedName>
</protein>
<keyword evidence="4" id="KW-0472">Membrane</keyword>
<accession>A0A845ALJ0</accession>
<evidence type="ECO:0000313" key="6">
    <source>
        <dbReference type="EMBL" id="MXP30033.1"/>
    </source>
</evidence>
<feature type="domain" description="TonB C-terminal" evidence="5">
    <location>
        <begin position="19"/>
        <end position="108"/>
    </location>
</feature>
<dbReference type="GO" id="GO:0016020">
    <property type="term" value="C:membrane"/>
    <property type="evidence" value="ECO:0007669"/>
    <property type="project" value="UniProtKB-SubCell"/>
</dbReference>
<dbReference type="OrthoDB" id="7433592at2"/>
<evidence type="ECO:0000256" key="2">
    <source>
        <dbReference type="ARBA" id="ARBA00022692"/>
    </source>
</evidence>
<evidence type="ECO:0000256" key="1">
    <source>
        <dbReference type="ARBA" id="ARBA00004167"/>
    </source>
</evidence>
<gene>
    <name evidence="6" type="ORF">GRI58_14580</name>
</gene>
<dbReference type="EMBL" id="WTYA01000014">
    <property type="protein sequence ID" value="MXP30033.1"/>
    <property type="molecule type" value="Genomic_DNA"/>
</dbReference>
<evidence type="ECO:0000256" key="3">
    <source>
        <dbReference type="ARBA" id="ARBA00022989"/>
    </source>
</evidence>
<dbReference type="PROSITE" id="PS52015">
    <property type="entry name" value="TONB_CTD"/>
    <property type="match status" value="1"/>
</dbReference>
<organism evidence="6 7">
    <name type="scientific">Qipengyuania algicida</name>
    <dbReference type="NCBI Taxonomy" id="1836209"/>
    <lineage>
        <taxon>Bacteria</taxon>
        <taxon>Pseudomonadati</taxon>
        <taxon>Pseudomonadota</taxon>
        <taxon>Alphaproteobacteria</taxon>
        <taxon>Sphingomonadales</taxon>
        <taxon>Erythrobacteraceae</taxon>
        <taxon>Qipengyuania</taxon>
    </lineage>
</organism>
<proteinExistence type="predicted"/>
<dbReference type="Proteomes" id="UP000439780">
    <property type="component" value="Unassembled WGS sequence"/>
</dbReference>
<dbReference type="GO" id="GO:0055085">
    <property type="term" value="P:transmembrane transport"/>
    <property type="evidence" value="ECO:0007669"/>
    <property type="project" value="InterPro"/>
</dbReference>